<evidence type="ECO:0000256" key="8">
    <source>
        <dbReference type="ARBA" id="ARBA00023049"/>
    </source>
</evidence>
<keyword evidence="10" id="KW-1185">Reference proteome</keyword>
<keyword evidence="5" id="KW-0378">Hydrolase</keyword>
<reference evidence="9 10" key="1">
    <citation type="submission" date="2019-01" db="EMBL/GenBank/DDBJ databases">
        <title>Senegalimassilia sp. nov. KGMB04484 isolated human feces.</title>
        <authorList>
            <person name="Han K.-I."/>
            <person name="Kim J.-S."/>
            <person name="Lee K.C."/>
            <person name="Suh M.K."/>
            <person name="Eom M.K."/>
            <person name="Lee J.H."/>
            <person name="Park S.-H."/>
            <person name="Kang S.W."/>
            <person name="Park J.-E."/>
            <person name="Oh B.S."/>
            <person name="Yu S.Y."/>
            <person name="Choi S.-H."/>
            <person name="Lee D.H."/>
            <person name="Yoon H."/>
            <person name="Kim B.-Y."/>
            <person name="Lee J.H."/>
            <person name="Lee J.-S."/>
        </authorList>
    </citation>
    <scope>NUCLEOTIDE SEQUENCE [LARGE SCALE GENOMIC DNA]</scope>
    <source>
        <strain evidence="9 10">KGMB04484</strain>
    </source>
</reference>
<dbReference type="Pfam" id="PF01546">
    <property type="entry name" value="Peptidase_M20"/>
    <property type="match status" value="1"/>
</dbReference>
<evidence type="ECO:0000256" key="1">
    <source>
        <dbReference type="ARBA" id="ARBA00001947"/>
    </source>
</evidence>
<sequence length="502" mass="53608">MPAESLLEQRIQEYLDAHWEEIVADIDALVRIPSFEDRSAAAESAPYGPGPRAALSAALDLAKRMGFETHDDEGYVGYADFAGKTDTQLGIIGHMDVVPAGPGWHFEPFAVTRKDGYLVGRGVIDDKGPCVVALHAMNLWRALQQEGEAPWLPYTLRFIFGANEETGMGDVRYYRAHHADPAFLFTPDAEFPVCYGEKGIYNGLLTSANLPVETRSVILFEGGTAINAVPGHAQAVVWADAEKLPAAEGIAVEPVQPAEAARLLADAASQAGVQPAPGWSAADAHLARIVATGRSAHASLPESGVSAIGLLANYLLKNRLVEGQERAYFRVVADIAASTDGTAINLACADEHFGALTIVAGFAATKGNRFTQTIDVRYPTSITGDQLNGMLDALAQACGGSCAKTRDDVPFLVDPESPEIQALLSSYNLATGEDAKPFTMGGGTYAREFSRAASFGPEKPWVQAPAWAGSMHGPDEAVSEDLLKEAFRIYALTIGKLMRLDF</sequence>
<evidence type="ECO:0000256" key="4">
    <source>
        <dbReference type="ARBA" id="ARBA00022723"/>
    </source>
</evidence>
<dbReference type="InterPro" id="IPR036264">
    <property type="entry name" value="Bact_exopeptidase_dim_dom"/>
</dbReference>
<evidence type="ECO:0000256" key="2">
    <source>
        <dbReference type="ARBA" id="ARBA00006247"/>
    </source>
</evidence>
<evidence type="ECO:0000256" key="3">
    <source>
        <dbReference type="ARBA" id="ARBA00022670"/>
    </source>
</evidence>
<dbReference type="GO" id="GO:0006526">
    <property type="term" value="P:L-arginine biosynthetic process"/>
    <property type="evidence" value="ECO:0007669"/>
    <property type="project" value="TreeGrafter"/>
</dbReference>
<dbReference type="PANTHER" id="PTHR43808">
    <property type="entry name" value="ACETYLORNITHINE DEACETYLASE"/>
    <property type="match status" value="1"/>
</dbReference>
<keyword evidence="7" id="KW-0224">Dipeptidase</keyword>
<dbReference type="PANTHER" id="PTHR43808:SF31">
    <property type="entry name" value="N-ACETYL-L-CITRULLINE DEACETYLASE"/>
    <property type="match status" value="1"/>
</dbReference>
<comment type="similarity">
    <text evidence="2">Belongs to the peptidase M20A family.</text>
</comment>
<dbReference type="EMBL" id="SDPW01000001">
    <property type="protein sequence ID" value="RXZ55105.1"/>
    <property type="molecule type" value="Genomic_DNA"/>
</dbReference>
<accession>A0A4Q2K0Y2</accession>
<dbReference type="Gene3D" id="3.30.70.360">
    <property type="match status" value="2"/>
</dbReference>
<evidence type="ECO:0000256" key="7">
    <source>
        <dbReference type="ARBA" id="ARBA00022997"/>
    </source>
</evidence>
<proteinExistence type="inferred from homology"/>
<organism evidence="9 10">
    <name type="scientific">Senegalimassilia faecalis</name>
    <dbReference type="NCBI Taxonomy" id="2509433"/>
    <lineage>
        <taxon>Bacteria</taxon>
        <taxon>Bacillati</taxon>
        <taxon>Actinomycetota</taxon>
        <taxon>Coriobacteriia</taxon>
        <taxon>Coriobacteriales</taxon>
        <taxon>Coriobacteriaceae</taxon>
        <taxon>Senegalimassilia</taxon>
    </lineage>
</organism>
<dbReference type="Proteomes" id="UP000293345">
    <property type="component" value="Unassembled WGS sequence"/>
</dbReference>
<dbReference type="GO" id="GO:0006508">
    <property type="term" value="P:proteolysis"/>
    <property type="evidence" value="ECO:0007669"/>
    <property type="project" value="UniProtKB-KW"/>
</dbReference>
<dbReference type="InterPro" id="IPR010964">
    <property type="entry name" value="M20A_pepV-rel"/>
</dbReference>
<dbReference type="GO" id="GO:0008270">
    <property type="term" value="F:zinc ion binding"/>
    <property type="evidence" value="ECO:0007669"/>
    <property type="project" value="InterPro"/>
</dbReference>
<dbReference type="SUPFAM" id="SSF53187">
    <property type="entry name" value="Zn-dependent exopeptidases"/>
    <property type="match status" value="1"/>
</dbReference>
<evidence type="ECO:0000313" key="10">
    <source>
        <dbReference type="Proteomes" id="UP000293345"/>
    </source>
</evidence>
<evidence type="ECO:0000256" key="5">
    <source>
        <dbReference type="ARBA" id="ARBA00022801"/>
    </source>
</evidence>
<dbReference type="NCBIfam" id="TIGR01887">
    <property type="entry name" value="dipeptidaselike"/>
    <property type="match status" value="1"/>
</dbReference>
<dbReference type="GO" id="GO:0008777">
    <property type="term" value="F:acetylornithine deacetylase activity"/>
    <property type="evidence" value="ECO:0007669"/>
    <property type="project" value="TreeGrafter"/>
</dbReference>
<dbReference type="GO" id="GO:0008237">
    <property type="term" value="F:metallopeptidase activity"/>
    <property type="evidence" value="ECO:0007669"/>
    <property type="project" value="UniProtKB-KW"/>
</dbReference>
<protein>
    <submittedName>
        <fullName evidence="9">M20 family peptidase</fullName>
    </submittedName>
</protein>
<comment type="caution">
    <text evidence="9">The sequence shown here is derived from an EMBL/GenBank/DDBJ whole genome shotgun (WGS) entry which is preliminary data.</text>
</comment>
<keyword evidence="6" id="KW-0862">Zinc</keyword>
<dbReference type="InterPro" id="IPR002933">
    <property type="entry name" value="Peptidase_M20"/>
</dbReference>
<gene>
    <name evidence="9" type="ORF">ET524_04650</name>
</gene>
<dbReference type="AlphaFoldDB" id="A0A4Q2K0Y2"/>
<dbReference type="Gene3D" id="3.40.630.10">
    <property type="entry name" value="Zn peptidases"/>
    <property type="match status" value="1"/>
</dbReference>
<name>A0A4Q2K0Y2_9ACTN</name>
<dbReference type="PROSITE" id="PS00758">
    <property type="entry name" value="ARGE_DAPE_CPG2_1"/>
    <property type="match status" value="1"/>
</dbReference>
<evidence type="ECO:0000256" key="6">
    <source>
        <dbReference type="ARBA" id="ARBA00022833"/>
    </source>
</evidence>
<evidence type="ECO:0000313" key="9">
    <source>
        <dbReference type="EMBL" id="RXZ55105.1"/>
    </source>
</evidence>
<dbReference type="InterPro" id="IPR050072">
    <property type="entry name" value="Peptidase_M20A"/>
</dbReference>
<dbReference type="SUPFAM" id="SSF55031">
    <property type="entry name" value="Bacterial exopeptidase dimerisation domain"/>
    <property type="match status" value="1"/>
</dbReference>
<dbReference type="GO" id="GO:0016805">
    <property type="term" value="F:dipeptidase activity"/>
    <property type="evidence" value="ECO:0007669"/>
    <property type="project" value="UniProtKB-KW"/>
</dbReference>
<keyword evidence="8" id="KW-0482">Metalloprotease</keyword>
<dbReference type="InterPro" id="IPR001261">
    <property type="entry name" value="ArgE/DapE_CS"/>
</dbReference>
<keyword evidence="4" id="KW-0479">Metal-binding</keyword>
<comment type="cofactor">
    <cofactor evidence="1">
        <name>Zn(2+)</name>
        <dbReference type="ChEBI" id="CHEBI:29105"/>
    </cofactor>
</comment>
<dbReference type="OrthoDB" id="7055905at2"/>
<keyword evidence="3" id="KW-0645">Protease</keyword>